<evidence type="ECO:0000313" key="3">
    <source>
        <dbReference type="Proteomes" id="UP000302163"/>
    </source>
</evidence>
<dbReference type="KEGG" id="izh:FEM41_15240"/>
<evidence type="ECO:0000313" key="2">
    <source>
        <dbReference type="EMBL" id="QCT20902.1"/>
    </source>
</evidence>
<dbReference type="AlphaFoldDB" id="A0A4P8YQC2"/>
<sequence length="166" mass="17988">MMNKFLAALLCVSSSAWCAVTVKTNIDVEAKVETSVRVYVGNKDVTNGSIMLQLSEVGGYMEGTTPAFIFIGNASSVKLSLEPPANKSLLSENGDLMKLNTLWQRTDGGTAVTNFDLNNQKVYPDIGQVDDLNYGPKISFKSEKTVESYPLGTYKGTYILKVSPAT</sequence>
<dbReference type="RefSeq" id="WP_138096948.1">
    <property type="nucleotide sequence ID" value="NZ_CP040428.1"/>
</dbReference>
<dbReference type="EMBL" id="CP040428">
    <property type="protein sequence ID" value="QCT20902.1"/>
    <property type="molecule type" value="Genomic_DNA"/>
</dbReference>
<organism evidence="2 3">
    <name type="scientific">Jejubacter calystegiae</name>
    <dbReference type="NCBI Taxonomy" id="2579935"/>
    <lineage>
        <taxon>Bacteria</taxon>
        <taxon>Pseudomonadati</taxon>
        <taxon>Pseudomonadota</taxon>
        <taxon>Gammaproteobacteria</taxon>
        <taxon>Enterobacterales</taxon>
        <taxon>Enterobacteriaceae</taxon>
        <taxon>Jejubacter</taxon>
    </lineage>
</organism>
<reference evidence="2 3" key="1">
    <citation type="submission" date="2019-05" db="EMBL/GenBank/DDBJ databases">
        <title>Complete genome sequence of Izhakiella calystegiae KSNA2, an endophyte isolated from beach morning glory (Calystegia soldanella).</title>
        <authorList>
            <person name="Jiang L."/>
            <person name="Jeong J.C."/>
            <person name="Kim C.Y."/>
            <person name="Kim D.H."/>
            <person name="Kim S.W."/>
            <person name="Lee j."/>
        </authorList>
    </citation>
    <scope>NUCLEOTIDE SEQUENCE [LARGE SCALE GENOMIC DNA]</scope>
    <source>
        <strain evidence="2 3">KSNA2</strain>
    </source>
</reference>
<keyword evidence="3" id="KW-1185">Reference proteome</keyword>
<accession>A0A4P8YQC2</accession>
<gene>
    <name evidence="2" type="ORF">FEM41_15240</name>
</gene>
<evidence type="ECO:0008006" key="4">
    <source>
        <dbReference type="Google" id="ProtNLM"/>
    </source>
</evidence>
<evidence type="ECO:0000256" key="1">
    <source>
        <dbReference type="SAM" id="SignalP"/>
    </source>
</evidence>
<feature type="signal peptide" evidence="1">
    <location>
        <begin position="1"/>
        <end position="18"/>
    </location>
</feature>
<feature type="chain" id="PRO_5020802181" description="DUF4402 domain-containing protein" evidence="1">
    <location>
        <begin position="19"/>
        <end position="166"/>
    </location>
</feature>
<dbReference type="Proteomes" id="UP000302163">
    <property type="component" value="Chromosome"/>
</dbReference>
<name>A0A4P8YQC2_9ENTR</name>
<keyword evidence="1" id="KW-0732">Signal</keyword>
<proteinExistence type="predicted"/>
<protein>
    <recommendedName>
        <fullName evidence="4">DUF4402 domain-containing protein</fullName>
    </recommendedName>
</protein>
<dbReference type="OrthoDB" id="6624429at2"/>